<evidence type="ECO:0000313" key="2">
    <source>
        <dbReference type="Proteomes" id="UP000095131"/>
    </source>
</evidence>
<organism evidence="1 2">
    <name type="scientific">Vibrio scophthalmi</name>
    <dbReference type="NCBI Taxonomy" id="45658"/>
    <lineage>
        <taxon>Bacteria</taxon>
        <taxon>Pseudomonadati</taxon>
        <taxon>Pseudomonadota</taxon>
        <taxon>Gammaproteobacteria</taxon>
        <taxon>Vibrionales</taxon>
        <taxon>Vibrionaceae</taxon>
        <taxon>Vibrio</taxon>
    </lineage>
</organism>
<proteinExistence type="predicted"/>
<evidence type="ECO:0000313" key="1">
    <source>
        <dbReference type="EMBL" id="ODS09751.1"/>
    </source>
</evidence>
<dbReference type="EMBL" id="MDCJ01000003">
    <property type="protein sequence ID" value="ODS09751.1"/>
    <property type="molecule type" value="Genomic_DNA"/>
</dbReference>
<protein>
    <submittedName>
        <fullName evidence="1">Uncharacterized protein</fullName>
    </submittedName>
</protein>
<dbReference type="RefSeq" id="WP_069447401.1">
    <property type="nucleotide sequence ID" value="NZ_MDCJ01000003.1"/>
</dbReference>
<gene>
    <name evidence="1" type="ORF">VSF3289_03213</name>
</gene>
<comment type="caution">
    <text evidence="1">The sequence shown here is derived from an EMBL/GenBank/DDBJ whole genome shotgun (WGS) entry which is preliminary data.</text>
</comment>
<dbReference type="OrthoDB" id="9892468at2"/>
<dbReference type="Proteomes" id="UP000095131">
    <property type="component" value="Unassembled WGS sequence"/>
</dbReference>
<name>A0A1E3WJ15_9VIBR</name>
<reference evidence="1 2" key="1">
    <citation type="submission" date="2016-08" db="EMBL/GenBank/DDBJ databases">
        <title>Genome sequencing of Vibrio scophthalmi strain FP3289, an isolated from Paralichthys olivaceus.</title>
        <authorList>
            <person name="Han H.-J."/>
        </authorList>
    </citation>
    <scope>NUCLEOTIDE SEQUENCE [LARGE SCALE GENOMIC DNA]</scope>
    <source>
        <strain evidence="1 2">FP3289</strain>
    </source>
</reference>
<accession>A0A1E3WJ15</accession>
<dbReference type="AlphaFoldDB" id="A0A1E3WJ15"/>
<sequence>MSGYVYNERQTIRTNARVEKIYSTNKGFIGRLESVEYKQSNGDWKEQGSHWLINEIDPVQIMDNGFKSAKL</sequence>